<accession>A0AAF5RTK0</accession>
<reference evidence="2" key="3">
    <citation type="submission" date="2024-02" db="UniProtKB">
        <authorList>
            <consortium name="WormBaseParasite"/>
        </authorList>
    </citation>
    <scope>IDENTIFICATION</scope>
    <source>
        <strain evidence="2">pt0022</strain>
    </source>
</reference>
<dbReference type="AlphaFoldDB" id="A0AAF5RTK0"/>
<evidence type="ECO:0000313" key="1">
    <source>
        <dbReference type="Proteomes" id="UP000093561"/>
    </source>
</evidence>
<reference evidence="1" key="2">
    <citation type="journal article" date="2016" name="Mol. Ecol.">
        <title>Population genomics of the filarial nematode parasite Wuchereria bancrofti from mosquitoes.</title>
        <authorList>
            <person name="Small S.T."/>
            <person name="Reimer L.J."/>
            <person name="Tisch D.J."/>
            <person name="King C.L."/>
            <person name="Christensen B.M."/>
            <person name="Siba P.M."/>
            <person name="Kazura J.W."/>
            <person name="Serre D."/>
            <person name="Zimmerman P.A."/>
        </authorList>
    </citation>
    <scope>NUCLEOTIDE SEQUENCE</scope>
    <source>
        <strain evidence="1">pt0022</strain>
    </source>
</reference>
<sequence length="203" mass="23096">MWKLLRIKDIKIDKDREVRNVQVETLTGKFLGRPINILYPLEVNGGENHPKLNNKEGMKVLETEQKTGELQEYIAIRARSNKKRQSQSKGVYTRNPITVPAIKCNNITRTVCTKAFLWLSLSMDGSKLTQISHNKWTTTDQVRYSYGWLGVKCQATTNLVLTEREIFLYDGKGFVILKPQRIALYKTGNASPTLASFSGTSNK</sequence>
<reference evidence="1" key="1">
    <citation type="submission" date="2015-03" db="EMBL/GenBank/DDBJ databases">
        <title>Wuchereria bancrofti Genome Sequencing Papua New Guinea Strain.</title>
        <authorList>
            <person name="Small S.T."/>
            <person name="Serre D."/>
            <person name="Zimmerman P.A."/>
        </authorList>
    </citation>
    <scope>NUCLEOTIDE SEQUENCE [LARGE SCALE GENOMIC DNA]</scope>
    <source>
        <strain evidence="1">pt0022</strain>
    </source>
</reference>
<dbReference type="WBParaSite" id="mrna-Wban_01415">
    <property type="protein sequence ID" value="mrna-Wban_01415"/>
    <property type="gene ID" value="Wban_01415"/>
</dbReference>
<dbReference type="Proteomes" id="UP000093561">
    <property type="component" value="Unassembled WGS sequence"/>
</dbReference>
<evidence type="ECO:0000313" key="2">
    <source>
        <dbReference type="WBParaSite" id="mrna-Wban_01415"/>
    </source>
</evidence>
<protein>
    <submittedName>
        <fullName evidence="2">Uncharacterized protein</fullName>
    </submittedName>
</protein>
<organism evidence="1 2">
    <name type="scientific">Wuchereria bancrofti</name>
    <dbReference type="NCBI Taxonomy" id="6293"/>
    <lineage>
        <taxon>Eukaryota</taxon>
        <taxon>Metazoa</taxon>
        <taxon>Ecdysozoa</taxon>
        <taxon>Nematoda</taxon>
        <taxon>Chromadorea</taxon>
        <taxon>Rhabditida</taxon>
        <taxon>Spirurina</taxon>
        <taxon>Spiruromorpha</taxon>
        <taxon>Filarioidea</taxon>
        <taxon>Onchocercidae</taxon>
        <taxon>Wuchereria</taxon>
    </lineage>
</organism>
<name>A0AAF5RTK0_WUCBA</name>
<proteinExistence type="predicted"/>